<dbReference type="Pfam" id="PF00571">
    <property type="entry name" value="CBS"/>
    <property type="match status" value="1"/>
</dbReference>
<feature type="domain" description="CBS" evidence="1">
    <location>
        <begin position="73"/>
        <end position="129"/>
    </location>
</feature>
<protein>
    <recommendedName>
        <fullName evidence="1">CBS domain-containing protein</fullName>
    </recommendedName>
</protein>
<feature type="non-terminal residue" evidence="2">
    <location>
        <position position="157"/>
    </location>
</feature>
<dbReference type="InterPro" id="IPR000644">
    <property type="entry name" value="CBS_dom"/>
</dbReference>
<dbReference type="PROSITE" id="PS51371">
    <property type="entry name" value="CBS"/>
    <property type="match status" value="1"/>
</dbReference>
<dbReference type="AlphaFoldDB" id="A0A382UV73"/>
<name>A0A382UV73_9ZZZZ</name>
<dbReference type="InterPro" id="IPR046342">
    <property type="entry name" value="CBS_dom_sf"/>
</dbReference>
<accession>A0A382UV73</accession>
<reference evidence="2" key="1">
    <citation type="submission" date="2018-05" db="EMBL/GenBank/DDBJ databases">
        <authorList>
            <person name="Lanie J.A."/>
            <person name="Ng W.-L."/>
            <person name="Kazmierczak K.M."/>
            <person name="Andrzejewski T.M."/>
            <person name="Davidsen T.M."/>
            <person name="Wayne K.J."/>
            <person name="Tettelin H."/>
            <person name="Glass J.I."/>
            <person name="Rusch D."/>
            <person name="Podicherti R."/>
            <person name="Tsui H.-C.T."/>
            <person name="Winkler M.E."/>
        </authorList>
    </citation>
    <scope>NUCLEOTIDE SEQUENCE</scope>
</reference>
<proteinExistence type="predicted"/>
<dbReference type="Gene3D" id="3.10.580.10">
    <property type="entry name" value="CBS-domain"/>
    <property type="match status" value="1"/>
</dbReference>
<organism evidence="2">
    <name type="scientific">marine metagenome</name>
    <dbReference type="NCBI Taxonomy" id="408172"/>
    <lineage>
        <taxon>unclassified sequences</taxon>
        <taxon>metagenomes</taxon>
        <taxon>ecological metagenomes</taxon>
    </lineage>
</organism>
<sequence>MLPNIADLREKIKKSGLTKRKICLELNFDEPWLNKVLRDPPTIKDPGYNKIRKVWNYIEEIASTNEKTVGKICAHPLITVKTEMTLSEIMKKLQKKAFTQAPVTFGDQIIGVITVNKIYELLDTPNFDKNTVLEKKHVIQVLTIPYDHPIGNFGKTL</sequence>
<evidence type="ECO:0000313" key="2">
    <source>
        <dbReference type="EMBL" id="SVD38110.1"/>
    </source>
</evidence>
<dbReference type="EMBL" id="UINC01147030">
    <property type="protein sequence ID" value="SVD38110.1"/>
    <property type="molecule type" value="Genomic_DNA"/>
</dbReference>
<gene>
    <name evidence="2" type="ORF">METZ01_LOCUS390964</name>
</gene>
<dbReference type="SUPFAM" id="SSF54631">
    <property type="entry name" value="CBS-domain pair"/>
    <property type="match status" value="1"/>
</dbReference>
<evidence type="ECO:0000259" key="1">
    <source>
        <dbReference type="PROSITE" id="PS51371"/>
    </source>
</evidence>